<feature type="transmembrane region" description="Helical" evidence="2">
    <location>
        <begin position="193"/>
        <end position="219"/>
    </location>
</feature>
<comment type="caution">
    <text evidence="4">The sequence shown here is derived from an EMBL/GenBank/DDBJ whole genome shotgun (WGS) entry which is preliminary data.</text>
</comment>
<dbReference type="Pfam" id="PF20152">
    <property type="entry name" value="DUF6534"/>
    <property type="match status" value="1"/>
</dbReference>
<evidence type="ECO:0000256" key="1">
    <source>
        <dbReference type="SAM" id="MobiDB-lite"/>
    </source>
</evidence>
<feature type="transmembrane region" description="Helical" evidence="2">
    <location>
        <begin position="86"/>
        <end position="108"/>
    </location>
</feature>
<dbReference type="PANTHER" id="PTHR40465:SF1">
    <property type="entry name" value="DUF6534 DOMAIN-CONTAINING PROTEIN"/>
    <property type="match status" value="1"/>
</dbReference>
<dbReference type="KEGG" id="cput:CONPUDRAFT_139920"/>
<reference evidence="5" key="1">
    <citation type="journal article" date="2012" name="Science">
        <title>The Paleozoic origin of enzymatic lignin decomposition reconstructed from 31 fungal genomes.</title>
        <authorList>
            <person name="Floudas D."/>
            <person name="Binder M."/>
            <person name="Riley R."/>
            <person name="Barry K."/>
            <person name="Blanchette R.A."/>
            <person name="Henrissat B."/>
            <person name="Martinez A.T."/>
            <person name="Otillar R."/>
            <person name="Spatafora J.W."/>
            <person name="Yadav J.S."/>
            <person name="Aerts A."/>
            <person name="Benoit I."/>
            <person name="Boyd A."/>
            <person name="Carlson A."/>
            <person name="Copeland A."/>
            <person name="Coutinho P.M."/>
            <person name="de Vries R.P."/>
            <person name="Ferreira P."/>
            <person name="Findley K."/>
            <person name="Foster B."/>
            <person name="Gaskell J."/>
            <person name="Glotzer D."/>
            <person name="Gorecki P."/>
            <person name="Heitman J."/>
            <person name="Hesse C."/>
            <person name="Hori C."/>
            <person name="Igarashi K."/>
            <person name="Jurgens J.A."/>
            <person name="Kallen N."/>
            <person name="Kersten P."/>
            <person name="Kohler A."/>
            <person name="Kuees U."/>
            <person name="Kumar T.K.A."/>
            <person name="Kuo A."/>
            <person name="LaButti K."/>
            <person name="Larrondo L.F."/>
            <person name="Lindquist E."/>
            <person name="Ling A."/>
            <person name="Lombard V."/>
            <person name="Lucas S."/>
            <person name="Lundell T."/>
            <person name="Martin R."/>
            <person name="McLaughlin D.J."/>
            <person name="Morgenstern I."/>
            <person name="Morin E."/>
            <person name="Murat C."/>
            <person name="Nagy L.G."/>
            <person name="Nolan M."/>
            <person name="Ohm R.A."/>
            <person name="Patyshakuliyeva A."/>
            <person name="Rokas A."/>
            <person name="Ruiz-Duenas F.J."/>
            <person name="Sabat G."/>
            <person name="Salamov A."/>
            <person name="Samejima M."/>
            <person name="Schmutz J."/>
            <person name="Slot J.C."/>
            <person name="St John F."/>
            <person name="Stenlid J."/>
            <person name="Sun H."/>
            <person name="Sun S."/>
            <person name="Syed K."/>
            <person name="Tsang A."/>
            <person name="Wiebenga A."/>
            <person name="Young D."/>
            <person name="Pisabarro A."/>
            <person name="Eastwood D.C."/>
            <person name="Martin F."/>
            <person name="Cullen D."/>
            <person name="Grigoriev I.V."/>
            <person name="Hibbett D.S."/>
        </authorList>
    </citation>
    <scope>NUCLEOTIDE SEQUENCE [LARGE SCALE GENOMIC DNA]</scope>
    <source>
        <strain evidence="5">RWD-64-598 SS2</strain>
    </source>
</reference>
<feature type="transmembrane region" description="Helical" evidence="2">
    <location>
        <begin position="47"/>
        <end position="66"/>
    </location>
</feature>
<dbReference type="PANTHER" id="PTHR40465">
    <property type="entry name" value="CHROMOSOME 1, WHOLE GENOME SHOTGUN SEQUENCE"/>
    <property type="match status" value="1"/>
</dbReference>
<keyword evidence="5" id="KW-1185">Reference proteome</keyword>
<dbReference type="EMBL" id="JH711587">
    <property type="protein sequence ID" value="EIW76005.1"/>
    <property type="molecule type" value="Genomic_DNA"/>
</dbReference>
<sequence>MVHNLADSIVQGPLCGTLATMFLYGINCIQTFFYVQNYSKDRWHLKLLVAVIMTLETAHTILSIHYTEYYLIENFGNDEALGIAVWSLPASFIVGFLLAFIVEIVFIWRVWRLCFKLYFVSFLVFLAIVRLGLEWANSILNLKYRVWETFRPHVVVTLTTRGFLAAFLDALIASALCYYLHKLRTGMKRTDSIINWLVFYAINTGAITSLVAISVPILVSRLRLVCIIGFTPNSFKFLRLPTSLAFTGVVEAQSKLYAVSLLASLNSRRILERAGRSANTFEGLDFDGAPPPTAPTINFTSSISVGEPRPNRTFEPAIELGPTETHLHADSEESPSASKSRSVKNCGYYASDLVDMAS</sequence>
<keyword evidence="2" id="KW-0472">Membrane</keyword>
<dbReference type="RefSeq" id="XP_007773993.1">
    <property type="nucleotide sequence ID" value="XM_007775803.1"/>
</dbReference>
<dbReference type="Proteomes" id="UP000053558">
    <property type="component" value="Unassembled WGS sequence"/>
</dbReference>
<protein>
    <recommendedName>
        <fullName evidence="3">DUF6534 domain-containing protein</fullName>
    </recommendedName>
</protein>
<dbReference type="GeneID" id="19201417"/>
<dbReference type="OrthoDB" id="2562493at2759"/>
<proteinExistence type="predicted"/>
<name>A0A5M3MBJ2_CONPW</name>
<organism evidence="4 5">
    <name type="scientific">Coniophora puteana (strain RWD-64-598)</name>
    <name type="common">Brown rot fungus</name>
    <dbReference type="NCBI Taxonomy" id="741705"/>
    <lineage>
        <taxon>Eukaryota</taxon>
        <taxon>Fungi</taxon>
        <taxon>Dikarya</taxon>
        <taxon>Basidiomycota</taxon>
        <taxon>Agaricomycotina</taxon>
        <taxon>Agaricomycetes</taxon>
        <taxon>Agaricomycetidae</taxon>
        <taxon>Boletales</taxon>
        <taxon>Coniophorineae</taxon>
        <taxon>Coniophoraceae</taxon>
        <taxon>Coniophora</taxon>
    </lineage>
</organism>
<accession>A0A5M3MBJ2</accession>
<feature type="transmembrane region" description="Helical" evidence="2">
    <location>
        <begin position="16"/>
        <end position="35"/>
    </location>
</feature>
<keyword evidence="2" id="KW-0812">Transmembrane</keyword>
<dbReference type="AlphaFoldDB" id="A0A5M3MBJ2"/>
<feature type="domain" description="DUF6534" evidence="3">
    <location>
        <begin position="165"/>
        <end position="269"/>
    </location>
</feature>
<evidence type="ECO:0000259" key="3">
    <source>
        <dbReference type="Pfam" id="PF20152"/>
    </source>
</evidence>
<gene>
    <name evidence="4" type="ORF">CONPUDRAFT_139920</name>
</gene>
<evidence type="ECO:0000313" key="4">
    <source>
        <dbReference type="EMBL" id="EIW76005.1"/>
    </source>
</evidence>
<dbReference type="InterPro" id="IPR045339">
    <property type="entry name" value="DUF6534"/>
</dbReference>
<evidence type="ECO:0000313" key="5">
    <source>
        <dbReference type="Proteomes" id="UP000053558"/>
    </source>
</evidence>
<dbReference type="OMA" id="QQTIVHD"/>
<keyword evidence="2" id="KW-1133">Transmembrane helix</keyword>
<feature type="region of interest" description="Disordered" evidence="1">
    <location>
        <begin position="300"/>
        <end position="343"/>
    </location>
</feature>
<feature type="transmembrane region" description="Helical" evidence="2">
    <location>
        <begin position="153"/>
        <end position="181"/>
    </location>
</feature>
<evidence type="ECO:0000256" key="2">
    <source>
        <dbReference type="SAM" id="Phobius"/>
    </source>
</evidence>
<feature type="transmembrane region" description="Helical" evidence="2">
    <location>
        <begin position="115"/>
        <end position="133"/>
    </location>
</feature>